<dbReference type="AlphaFoldDB" id="A0A9W8TS15"/>
<dbReference type="PANTHER" id="PTHR35394">
    <property type="entry name" value="DUF3176 DOMAIN-CONTAINING PROTEIN"/>
    <property type="match status" value="1"/>
</dbReference>
<reference evidence="3" key="1">
    <citation type="submission" date="2022-07" db="EMBL/GenBank/DDBJ databases">
        <title>Genome Sequence of Xylaria arbuscula.</title>
        <authorList>
            <person name="Buettner E."/>
        </authorList>
    </citation>
    <scope>NUCLEOTIDE SEQUENCE</scope>
    <source>
        <strain evidence="3">VT107</strain>
    </source>
</reference>
<evidence type="ECO:0000313" key="3">
    <source>
        <dbReference type="EMBL" id="KAJ3580300.1"/>
    </source>
</evidence>
<dbReference type="EMBL" id="JANPWZ010000016">
    <property type="protein sequence ID" value="KAJ3580300.1"/>
    <property type="molecule type" value="Genomic_DNA"/>
</dbReference>
<proteinExistence type="predicted"/>
<evidence type="ECO:0000313" key="4">
    <source>
        <dbReference type="Proteomes" id="UP001148614"/>
    </source>
</evidence>
<feature type="region of interest" description="Disordered" evidence="1">
    <location>
        <begin position="56"/>
        <end position="76"/>
    </location>
</feature>
<dbReference type="PANTHER" id="PTHR35394:SF5">
    <property type="entry name" value="DUF3176 DOMAIN-CONTAINING PROTEIN"/>
    <property type="match status" value="1"/>
</dbReference>
<dbReference type="Proteomes" id="UP001148614">
    <property type="component" value="Unassembled WGS sequence"/>
</dbReference>
<sequence length="572" mass="64298">MVETMHSSPTGAGSSEFMPLPPLQPVGYYDGDISGAHLNYDNHDTGMYVAMQNYPQETPKSREASPGSIASEDECGNEPDDGHFLLRKLMRFIPRGWSLETSGLFLTLAAFVSLLSVLKRVDNQPLSTWNFVFSVNTVVSTLSILVKTPLAFAIGSCLGQGKWSWFTKQPGPLSGFVAFDDAGRGPLGCVALLWWLKSRHWASLGAWVTLLLLGVDPFWQAVLQYSGKLVLVEHDNSSILTSQRLNVGDWYGGDALTLDYHGYSNVYHSYLLYPDVGMSATLLIAAVNSTSSDLTQLPGISCRTGNCTWPIHTTLGICNTCFDITDQIITEEKVGMPDENVFSSCHDKGYTRFGNYTNYVVPYPTTRRTILQNYDGYIRQSSCKLRSRVGLSPAFQPFNTYKFKDSQTLLASFALLELPDAYWNNLTSLKLATPKATECALEFCGLTYEAQMRDGRPRETALSISKNRVNESYSPVADLSPEIRGYIQKDSGNSLLEYFDDRVLHFWPILFLHSALRSANYNTTRHRLQQCPRNVQHFAKVYCHVDIRSITKHYTRYSHLRHLKHDEHYADI</sequence>
<dbReference type="InterPro" id="IPR021514">
    <property type="entry name" value="DUF3176"/>
</dbReference>
<dbReference type="Pfam" id="PF11374">
    <property type="entry name" value="DUF3176"/>
    <property type="match status" value="1"/>
</dbReference>
<keyword evidence="2" id="KW-1133">Transmembrane helix</keyword>
<keyword evidence="2" id="KW-0472">Membrane</keyword>
<gene>
    <name evidence="3" type="ORF">NPX13_g261</name>
</gene>
<organism evidence="3 4">
    <name type="scientific">Xylaria arbuscula</name>
    <dbReference type="NCBI Taxonomy" id="114810"/>
    <lineage>
        <taxon>Eukaryota</taxon>
        <taxon>Fungi</taxon>
        <taxon>Dikarya</taxon>
        <taxon>Ascomycota</taxon>
        <taxon>Pezizomycotina</taxon>
        <taxon>Sordariomycetes</taxon>
        <taxon>Xylariomycetidae</taxon>
        <taxon>Xylariales</taxon>
        <taxon>Xylariaceae</taxon>
        <taxon>Xylaria</taxon>
    </lineage>
</organism>
<accession>A0A9W8TS15</accession>
<feature type="transmembrane region" description="Helical" evidence="2">
    <location>
        <begin position="138"/>
        <end position="159"/>
    </location>
</feature>
<evidence type="ECO:0000256" key="1">
    <source>
        <dbReference type="SAM" id="MobiDB-lite"/>
    </source>
</evidence>
<feature type="transmembrane region" description="Helical" evidence="2">
    <location>
        <begin position="97"/>
        <end position="118"/>
    </location>
</feature>
<keyword evidence="2" id="KW-0812">Transmembrane</keyword>
<name>A0A9W8TS15_9PEZI</name>
<evidence type="ECO:0000256" key="2">
    <source>
        <dbReference type="SAM" id="Phobius"/>
    </source>
</evidence>
<comment type="caution">
    <text evidence="3">The sequence shown here is derived from an EMBL/GenBank/DDBJ whole genome shotgun (WGS) entry which is preliminary data.</text>
</comment>
<dbReference type="VEuPathDB" id="FungiDB:F4678DRAFT_473222"/>
<protein>
    <submittedName>
        <fullName evidence="3">Uncharacterized protein</fullName>
    </submittedName>
</protein>
<keyword evidence="4" id="KW-1185">Reference proteome</keyword>